<feature type="region of interest" description="Disordered" evidence="1">
    <location>
        <begin position="1"/>
        <end position="42"/>
    </location>
</feature>
<gene>
    <name evidence="2" type="ORF">UV8b_05964</name>
</gene>
<dbReference type="AlphaFoldDB" id="A0A8E5MJ69"/>
<dbReference type="GeneID" id="66066741"/>
<organism evidence="2 3">
    <name type="scientific">Ustilaginoidea virens</name>
    <name type="common">Rice false smut fungus</name>
    <name type="synonym">Villosiclava virens</name>
    <dbReference type="NCBI Taxonomy" id="1159556"/>
    <lineage>
        <taxon>Eukaryota</taxon>
        <taxon>Fungi</taxon>
        <taxon>Dikarya</taxon>
        <taxon>Ascomycota</taxon>
        <taxon>Pezizomycotina</taxon>
        <taxon>Sordariomycetes</taxon>
        <taxon>Hypocreomycetidae</taxon>
        <taxon>Hypocreales</taxon>
        <taxon>Clavicipitaceae</taxon>
        <taxon>Ustilaginoidea</taxon>
    </lineage>
</organism>
<dbReference type="EMBL" id="CP072756">
    <property type="protein sequence ID" value="QUC21721.1"/>
    <property type="molecule type" value="Genomic_DNA"/>
</dbReference>
<keyword evidence="3" id="KW-1185">Reference proteome</keyword>
<accession>A0A8E5MJ69</accession>
<name>A0A8E5MJ69_USTVR</name>
<dbReference type="KEGG" id="uvi:66066741"/>
<dbReference type="RefSeq" id="XP_042999394.1">
    <property type="nucleotide sequence ID" value="XM_043143461.1"/>
</dbReference>
<protein>
    <submittedName>
        <fullName evidence="2">Uncharacterized protein</fullName>
    </submittedName>
</protein>
<evidence type="ECO:0000313" key="3">
    <source>
        <dbReference type="Proteomes" id="UP000027002"/>
    </source>
</evidence>
<evidence type="ECO:0000256" key="1">
    <source>
        <dbReference type="SAM" id="MobiDB-lite"/>
    </source>
</evidence>
<dbReference type="Proteomes" id="UP000027002">
    <property type="component" value="Chromosome 4"/>
</dbReference>
<reference evidence="2" key="1">
    <citation type="submission" date="2020-03" db="EMBL/GenBank/DDBJ databases">
        <title>A mixture of massive structural variations and highly conserved coding sequences in Ustilaginoidea virens genome.</title>
        <authorList>
            <person name="Zhang K."/>
            <person name="Zhao Z."/>
            <person name="Zhang Z."/>
            <person name="Li Y."/>
            <person name="Hsiang T."/>
            <person name="Sun W."/>
        </authorList>
    </citation>
    <scope>NUCLEOTIDE SEQUENCE</scope>
    <source>
        <strain evidence="2">UV-8b</strain>
    </source>
</reference>
<evidence type="ECO:0000313" key="2">
    <source>
        <dbReference type="EMBL" id="QUC21721.1"/>
    </source>
</evidence>
<sequence length="67" mass="7015">MWSAGQGHTTCCYMGKPPGAGAESKGLRGRGLGASGHGEHQHRRGDAGLALCVRSRFGCFESPPRAF</sequence>
<proteinExistence type="predicted"/>